<keyword evidence="2" id="KW-1185">Reference proteome</keyword>
<comment type="caution">
    <text evidence="1">The sequence shown here is derived from an EMBL/GenBank/DDBJ whole genome shotgun (WGS) entry which is preliminary data.</text>
</comment>
<dbReference type="RefSeq" id="WP_220191826.1">
    <property type="nucleotide sequence ID" value="NZ_BNJF01000001.1"/>
</dbReference>
<accession>A0A8J3HX33</accession>
<dbReference type="AlphaFoldDB" id="A0A8J3HX33"/>
<gene>
    <name evidence="1" type="ORF">KSX_04250</name>
</gene>
<organism evidence="1 2">
    <name type="scientific">Ktedonospora formicarum</name>
    <dbReference type="NCBI Taxonomy" id="2778364"/>
    <lineage>
        <taxon>Bacteria</taxon>
        <taxon>Bacillati</taxon>
        <taxon>Chloroflexota</taxon>
        <taxon>Ktedonobacteria</taxon>
        <taxon>Ktedonobacterales</taxon>
        <taxon>Ktedonobacteraceae</taxon>
        <taxon>Ktedonospora</taxon>
    </lineage>
</organism>
<proteinExistence type="predicted"/>
<protein>
    <submittedName>
        <fullName evidence="1">Uncharacterized protein</fullName>
    </submittedName>
</protein>
<name>A0A8J3HX33_9CHLR</name>
<dbReference type="EMBL" id="BNJF01000001">
    <property type="protein sequence ID" value="GHO42262.1"/>
    <property type="molecule type" value="Genomic_DNA"/>
</dbReference>
<sequence length="97" mass="10860">MFDAQSTPFAQSQRQCVYPLLTSANHSSEICRVEFSPGKGGRTRGLPIEADFDGPRLYLENSEYHAIFTLQDREILQPGETTCVFVTFVYPSLLIGV</sequence>
<evidence type="ECO:0000313" key="2">
    <source>
        <dbReference type="Proteomes" id="UP000612362"/>
    </source>
</evidence>
<dbReference type="Proteomes" id="UP000612362">
    <property type="component" value="Unassembled WGS sequence"/>
</dbReference>
<evidence type="ECO:0000313" key="1">
    <source>
        <dbReference type="EMBL" id="GHO42262.1"/>
    </source>
</evidence>
<reference evidence="1" key="1">
    <citation type="submission" date="2020-10" db="EMBL/GenBank/DDBJ databases">
        <title>Taxonomic study of unclassified bacteria belonging to the class Ktedonobacteria.</title>
        <authorList>
            <person name="Yabe S."/>
            <person name="Wang C.M."/>
            <person name="Zheng Y."/>
            <person name="Sakai Y."/>
            <person name="Cavaletti L."/>
            <person name="Monciardini P."/>
            <person name="Donadio S."/>
        </authorList>
    </citation>
    <scope>NUCLEOTIDE SEQUENCE</scope>
    <source>
        <strain evidence="1">SOSP1-1</strain>
    </source>
</reference>